<dbReference type="NCBIfam" id="TIGR04183">
    <property type="entry name" value="Por_Secre_tail"/>
    <property type="match status" value="1"/>
</dbReference>
<dbReference type="Pfam" id="PF07593">
    <property type="entry name" value="UnbV_ASPIC"/>
    <property type="match status" value="1"/>
</dbReference>
<dbReference type="RefSeq" id="WP_345089978.1">
    <property type="nucleotide sequence ID" value="NZ_BAABCS010000003.1"/>
</dbReference>
<dbReference type="InterPro" id="IPR011519">
    <property type="entry name" value="UnbV_ASPIC"/>
</dbReference>
<gene>
    <name evidence="5" type="ORF">GCM10022388_04250</name>
</gene>
<keyword evidence="6" id="KW-1185">Reference proteome</keyword>
<dbReference type="InterPro" id="IPR028994">
    <property type="entry name" value="Integrin_alpha_N"/>
</dbReference>
<dbReference type="PANTHER" id="PTHR44103">
    <property type="entry name" value="PROPROTEIN CONVERTASE P"/>
    <property type="match status" value="1"/>
</dbReference>
<feature type="signal peptide" evidence="2">
    <location>
        <begin position="1"/>
        <end position="19"/>
    </location>
</feature>
<evidence type="ECO:0000256" key="1">
    <source>
        <dbReference type="ARBA" id="ARBA00022729"/>
    </source>
</evidence>
<evidence type="ECO:0008006" key="7">
    <source>
        <dbReference type="Google" id="ProtNLM"/>
    </source>
</evidence>
<comment type="caution">
    <text evidence="5">The sequence shown here is derived from an EMBL/GenBank/DDBJ whole genome shotgun (WGS) entry which is preliminary data.</text>
</comment>
<dbReference type="SUPFAM" id="SSF69318">
    <property type="entry name" value="Integrin alpha N-terminal domain"/>
    <property type="match status" value="2"/>
</dbReference>
<accession>A0ABP7UFY7</accession>
<evidence type="ECO:0000313" key="5">
    <source>
        <dbReference type="EMBL" id="GAA4042517.1"/>
    </source>
</evidence>
<protein>
    <recommendedName>
        <fullName evidence="7">T9SS type A sorting domain-containing protein</fullName>
    </recommendedName>
</protein>
<evidence type="ECO:0000259" key="3">
    <source>
        <dbReference type="Pfam" id="PF07593"/>
    </source>
</evidence>
<dbReference type="Pfam" id="PF13517">
    <property type="entry name" value="FG-GAP_3"/>
    <property type="match status" value="2"/>
</dbReference>
<dbReference type="Pfam" id="PF18962">
    <property type="entry name" value="Por_Secre_tail"/>
    <property type="match status" value="1"/>
</dbReference>
<feature type="domain" description="Secretion system C-terminal sorting" evidence="4">
    <location>
        <begin position="611"/>
        <end position="679"/>
    </location>
</feature>
<keyword evidence="1 2" id="KW-0732">Signal</keyword>
<dbReference type="Gene3D" id="2.130.10.130">
    <property type="entry name" value="Integrin alpha, N-terminal"/>
    <property type="match status" value="2"/>
</dbReference>
<feature type="domain" description="ASPIC/UnbV" evidence="3">
    <location>
        <begin position="525"/>
        <end position="591"/>
    </location>
</feature>
<dbReference type="PANTHER" id="PTHR44103:SF1">
    <property type="entry name" value="PROPROTEIN CONVERTASE P"/>
    <property type="match status" value="1"/>
</dbReference>
<feature type="chain" id="PRO_5045475706" description="T9SS type A sorting domain-containing protein" evidence="2">
    <location>
        <begin position="20"/>
        <end position="682"/>
    </location>
</feature>
<dbReference type="Proteomes" id="UP001500426">
    <property type="component" value="Unassembled WGS sequence"/>
</dbReference>
<evidence type="ECO:0000313" key="6">
    <source>
        <dbReference type="Proteomes" id="UP001500426"/>
    </source>
</evidence>
<evidence type="ECO:0000259" key="4">
    <source>
        <dbReference type="Pfam" id="PF18962"/>
    </source>
</evidence>
<dbReference type="EMBL" id="BAABCS010000003">
    <property type="protein sequence ID" value="GAA4042517.1"/>
    <property type="molecule type" value="Genomic_DNA"/>
</dbReference>
<dbReference type="InterPro" id="IPR013517">
    <property type="entry name" value="FG-GAP"/>
</dbReference>
<sequence>MKKITLILTICLFTCWSYAQDTCASALPITAGLHVVAAVNGTDIPSPICADNGVIAGTNGKGEWYTYTPTQNYTVTISTNISQNNPLVDTRFHVYTGTCGNLTCYAGDDDSGANYSSVDVFNVIAGTTYIIAFDNRWSSNGFTFQLSEGPFVPTTPQRITYTTQNIATINSTYNLCVVDMNGDRKDDIAGVSANNLRIHYQGTGGTFTNTDFPITGTSNMPSWSLAAGDYNKDGYNDLILGGGSAVTFWKSNSTGTAYANETFSQYVFCQRTNFVDLNNDGNLDAFSCHDVDPNVYFMNNGSGLLTFYQSGITPGATTMGIHPEGGNYGSIFVDYDNDGDQDLFIAKCRGGAGTAKFNELHKNNGNGTFADVSVVANLYDPVQTWSSAWADYDNDGDFDIVVGASSTADGNHKYMRNNGDSTFTDITSGSGWDTNTSTSIEHVAHDFDNDGFVDVLGGGNKIMFNLGNGTFAPANYSGIAVGGIGDLNDDGFLDFLNGSTVRYAVPNTNNWVKVSLQGIASNSYGIGARVEIYGAFGKQIREIHSGDGFKYMSSLNAHFGIGAATAITQIIIRWPSGTIDTINNPTINTRVNVVEGSTLAVGTFANSEFSIYPNPAKNVLNIKSNDSITMKNAFVYDLNGKLILSSSIVNDSINVDSLSTGSYILILKDNNEKEYTQKFLKE</sequence>
<proteinExistence type="predicted"/>
<dbReference type="InterPro" id="IPR026444">
    <property type="entry name" value="Secre_tail"/>
</dbReference>
<organism evidence="5 6">
    <name type="scientific">Flavobacterium chungnamense</name>
    <dbReference type="NCBI Taxonomy" id="706182"/>
    <lineage>
        <taxon>Bacteria</taxon>
        <taxon>Pseudomonadati</taxon>
        <taxon>Bacteroidota</taxon>
        <taxon>Flavobacteriia</taxon>
        <taxon>Flavobacteriales</taxon>
        <taxon>Flavobacteriaceae</taxon>
        <taxon>Flavobacterium</taxon>
    </lineage>
</organism>
<reference evidence="6" key="1">
    <citation type="journal article" date="2019" name="Int. J. Syst. Evol. Microbiol.">
        <title>The Global Catalogue of Microorganisms (GCM) 10K type strain sequencing project: providing services to taxonomists for standard genome sequencing and annotation.</title>
        <authorList>
            <consortium name="The Broad Institute Genomics Platform"/>
            <consortium name="The Broad Institute Genome Sequencing Center for Infectious Disease"/>
            <person name="Wu L."/>
            <person name="Ma J."/>
        </authorList>
    </citation>
    <scope>NUCLEOTIDE SEQUENCE [LARGE SCALE GENOMIC DNA]</scope>
    <source>
        <strain evidence="6">JCM 17068</strain>
    </source>
</reference>
<name>A0ABP7UFY7_9FLAO</name>
<evidence type="ECO:0000256" key="2">
    <source>
        <dbReference type="SAM" id="SignalP"/>
    </source>
</evidence>